<dbReference type="PANTHER" id="PTHR30383">
    <property type="entry name" value="THIOESTERASE 1/PROTEASE 1/LYSOPHOSPHOLIPASE L1"/>
    <property type="match status" value="1"/>
</dbReference>
<evidence type="ECO:0000313" key="2">
    <source>
        <dbReference type="EMBL" id="ANY75646.1"/>
    </source>
</evidence>
<dbReference type="EMBL" id="CP016809">
    <property type="protein sequence ID" value="ANY75646.1"/>
    <property type="molecule type" value="Genomic_DNA"/>
</dbReference>
<dbReference type="GO" id="GO:0004622">
    <property type="term" value="F:phosphatidylcholine lysophospholipase activity"/>
    <property type="evidence" value="ECO:0007669"/>
    <property type="project" value="TreeGrafter"/>
</dbReference>
<dbReference type="CDD" id="cd01834">
    <property type="entry name" value="SGNH_hydrolase_like_2"/>
    <property type="match status" value="1"/>
</dbReference>
<dbReference type="KEGG" id="pib:BBD41_25425"/>
<dbReference type="InterPro" id="IPR036514">
    <property type="entry name" value="SGNH_hydro_sf"/>
</dbReference>
<gene>
    <name evidence="2" type="ORF">BBD41_25425</name>
</gene>
<reference evidence="2" key="1">
    <citation type="submission" date="2016-08" db="EMBL/GenBank/DDBJ databases">
        <title>Complete Genome Seqeunce of Paenibacillus sp. nov. IHBB 9852 from high altitute lake of Indian trans-Himalayas.</title>
        <authorList>
            <person name="Kiran S."/>
            <person name="Swarnkar M.K."/>
            <person name="Rana A."/>
            <person name="Tewari R."/>
            <person name="Gulati A."/>
        </authorList>
    </citation>
    <scope>NUCLEOTIDE SEQUENCE [LARGE SCALE GENOMIC DNA]</scope>
    <source>
        <strain evidence="2">IHBB 9852</strain>
    </source>
</reference>
<dbReference type="AlphaFoldDB" id="A0A1B2E6N1"/>
<dbReference type="InterPro" id="IPR051532">
    <property type="entry name" value="Ester_Hydrolysis_Enzymes"/>
</dbReference>
<evidence type="ECO:0000259" key="1">
    <source>
        <dbReference type="Pfam" id="PF13472"/>
    </source>
</evidence>
<dbReference type="PANTHER" id="PTHR30383:SF5">
    <property type="entry name" value="SGNH HYDROLASE-TYPE ESTERASE DOMAIN-CONTAINING PROTEIN"/>
    <property type="match status" value="1"/>
</dbReference>
<protein>
    <submittedName>
        <fullName evidence="2">GDSL family lipase</fullName>
    </submittedName>
</protein>
<sequence>MVHIEQNALVLFQGDSITDCGRNYEEPSSLGQGYALMAAARLSMEQPHKRLRFVNRGISGNRVVDLRGRWEEDCIRLDPTWVSILVGINETGRKYRRGEPTSVEAFYEGYRELLFQTREHTGARLILMEPFLLPVTEDKKEWREDLDPKIAAVRELSREFETLYVPLDGIFAAASSTIEMTYWAEDGVHPTPAGHALIAQSWLAAIQGRSVL</sequence>
<organism evidence="2">
    <name type="scientific">Paenibacillus ihbetae</name>
    <dbReference type="NCBI Taxonomy" id="1870820"/>
    <lineage>
        <taxon>Bacteria</taxon>
        <taxon>Bacillati</taxon>
        <taxon>Bacillota</taxon>
        <taxon>Bacilli</taxon>
        <taxon>Bacillales</taxon>
        <taxon>Paenibacillaceae</taxon>
        <taxon>Paenibacillus</taxon>
    </lineage>
</organism>
<proteinExistence type="predicted"/>
<feature type="domain" description="SGNH hydrolase-type esterase" evidence="1">
    <location>
        <begin position="14"/>
        <end position="197"/>
    </location>
</feature>
<dbReference type="InterPro" id="IPR013830">
    <property type="entry name" value="SGNH_hydro"/>
</dbReference>
<dbReference type="RefSeq" id="WP_099479392.1">
    <property type="nucleotide sequence ID" value="NZ_CP016809.1"/>
</dbReference>
<accession>A0A1B2E6N1</accession>
<name>A0A1B2E6N1_9BACL</name>
<dbReference type="Pfam" id="PF13472">
    <property type="entry name" value="Lipase_GDSL_2"/>
    <property type="match status" value="1"/>
</dbReference>
<dbReference type="SUPFAM" id="SSF52266">
    <property type="entry name" value="SGNH hydrolase"/>
    <property type="match status" value="1"/>
</dbReference>
<dbReference type="Gene3D" id="3.40.50.1110">
    <property type="entry name" value="SGNH hydrolase"/>
    <property type="match status" value="1"/>
</dbReference>